<dbReference type="OrthoDB" id="2470774at2"/>
<keyword evidence="1" id="KW-1133">Transmembrane helix</keyword>
<sequence length="61" mass="7356">MPLWVFLALVIGGILLFGMIYDLYTRRSKKRPPSHHMKYDQVYAEQMLQDTRDRVNDVKNW</sequence>
<proteinExistence type="predicted"/>
<dbReference type="HOGENOM" id="CLU_2913447_0_0_9"/>
<dbReference type="EMBL" id="AYJU01000017">
    <property type="protein sequence ID" value="EST53911.1"/>
    <property type="molecule type" value="Genomic_DNA"/>
</dbReference>
<dbReference type="RefSeq" id="WP_023557983.1">
    <property type="nucleotide sequence ID" value="NZ_KI629785.1"/>
</dbReference>
<keyword evidence="1" id="KW-0472">Membrane</keyword>
<organism evidence="2 3">
    <name type="scientific">Brevibacillus panacihumi W25</name>
    <dbReference type="NCBI Taxonomy" id="1408254"/>
    <lineage>
        <taxon>Bacteria</taxon>
        <taxon>Bacillati</taxon>
        <taxon>Bacillota</taxon>
        <taxon>Bacilli</taxon>
        <taxon>Bacillales</taxon>
        <taxon>Paenibacillaceae</taxon>
        <taxon>Brevibacillus</taxon>
    </lineage>
</organism>
<evidence type="ECO:0000313" key="3">
    <source>
        <dbReference type="Proteomes" id="UP000017973"/>
    </source>
</evidence>
<gene>
    <name evidence="2" type="ORF">T458_20955</name>
</gene>
<name>V6M5N1_9BACL</name>
<dbReference type="Proteomes" id="UP000017973">
    <property type="component" value="Unassembled WGS sequence"/>
</dbReference>
<protein>
    <submittedName>
        <fullName evidence="2">Uncharacterized protein</fullName>
    </submittedName>
</protein>
<dbReference type="AlphaFoldDB" id="V6M5N1"/>
<evidence type="ECO:0000313" key="2">
    <source>
        <dbReference type="EMBL" id="EST53911.1"/>
    </source>
</evidence>
<accession>V6M5N1</accession>
<feature type="transmembrane region" description="Helical" evidence="1">
    <location>
        <begin position="6"/>
        <end position="24"/>
    </location>
</feature>
<keyword evidence="1" id="KW-0812">Transmembrane</keyword>
<dbReference type="PATRIC" id="fig|1408254.3.peg.4109"/>
<reference evidence="2 3" key="1">
    <citation type="journal article" date="2014" name="Genome Announc.">
        <title>Draft Genome Sequence of Brevibacillus panacihumi Strain W25, a Halotolerant Hydrocarbon-Degrading Bacterium.</title>
        <authorList>
            <person name="Wang X."/>
            <person name="Jin D."/>
            <person name="Zhou L."/>
            <person name="Wu L."/>
            <person name="An W."/>
            <person name="Chen Y."/>
            <person name="Zhao L."/>
        </authorList>
    </citation>
    <scope>NUCLEOTIDE SEQUENCE [LARGE SCALE GENOMIC DNA]</scope>
    <source>
        <strain evidence="2 3">W25</strain>
    </source>
</reference>
<comment type="caution">
    <text evidence="2">The sequence shown here is derived from an EMBL/GenBank/DDBJ whole genome shotgun (WGS) entry which is preliminary data.</text>
</comment>
<keyword evidence="3" id="KW-1185">Reference proteome</keyword>
<evidence type="ECO:0000256" key="1">
    <source>
        <dbReference type="SAM" id="Phobius"/>
    </source>
</evidence>